<dbReference type="InterPro" id="IPR052100">
    <property type="entry name" value="SV-ATPase_mito-regulator"/>
</dbReference>
<dbReference type="InterPro" id="IPR011032">
    <property type="entry name" value="GroES-like_sf"/>
</dbReference>
<protein>
    <submittedName>
        <fullName evidence="4">Synaptic vesicle membrane protein VAT-1 homolog,Synaptic vesicle membrane protein VAT-1 homolog-like,Synaptic vesicle membrane protein VAT-1</fullName>
    </submittedName>
</protein>
<sequence>MTEPSTEMAGEGKAADDSSAPKGKQMRTIVLTGFGGVKMLKTQQKAEPTPNEGEVLIRVKACGLNFFDLMVRQGILDNPPKTPITMGFECSGEVEAVGGDTTGFKVGDRVIGFCDYNAWAEAVVLPAQLVYKMPDNMSFQDGAALAMNYLTAYIMLFDMANLRKGQSVFVHSVGGGVGQAIGQLCKTVENVTVYGTASYYKHEFVKESVDHLFDRVVDYSQEVRKLSPEGVDIVLDCLCGDDTNKGVSLLKPMGKYVLYGSSNIVTGETKSFFSFAKSWWQVDKISPIKLYDENKCIAGFQLRHLVFKQGQHLYVKAVMEQLFKLYNDGKIRPVIDSAWALEDVGDAMQKLHDRKNVGKIILDPSLQPKPKLAGQGRQHTESTCSDDNKEKEPVVNGENQS</sequence>
<dbReference type="Gene3D" id="3.90.180.10">
    <property type="entry name" value="Medium-chain alcohol dehydrogenases, catalytic domain"/>
    <property type="match status" value="1"/>
</dbReference>
<dbReference type="Proteomes" id="UP000507470">
    <property type="component" value="Unassembled WGS sequence"/>
</dbReference>
<dbReference type="InterPro" id="IPR013154">
    <property type="entry name" value="ADH-like_N"/>
</dbReference>
<dbReference type="Pfam" id="PF13602">
    <property type="entry name" value="ADH_zinc_N_2"/>
    <property type="match status" value="1"/>
</dbReference>
<dbReference type="PANTHER" id="PTHR44054">
    <property type="entry name" value="SYNAPTIC VESICLE MEMBRANE PROTEIN VAT-1 HOMOLOG-LIKE"/>
    <property type="match status" value="1"/>
</dbReference>
<dbReference type="Pfam" id="PF08240">
    <property type="entry name" value="ADH_N"/>
    <property type="match status" value="1"/>
</dbReference>
<evidence type="ECO:0000313" key="4">
    <source>
        <dbReference type="EMBL" id="CAC5384835.1"/>
    </source>
</evidence>
<dbReference type="PANTHER" id="PTHR44054:SF2">
    <property type="entry name" value="SYNAPTIC VESICLE MEMBRANE PROTEIN VAT-1 HOMOLOG-LIKE"/>
    <property type="match status" value="1"/>
</dbReference>
<dbReference type="Gene3D" id="3.40.50.720">
    <property type="entry name" value="NAD(P)-binding Rossmann-like Domain"/>
    <property type="match status" value="1"/>
</dbReference>
<dbReference type="OrthoDB" id="203908at2759"/>
<evidence type="ECO:0000256" key="1">
    <source>
        <dbReference type="ARBA" id="ARBA00023002"/>
    </source>
</evidence>
<feature type="region of interest" description="Disordered" evidence="2">
    <location>
        <begin position="1"/>
        <end position="24"/>
    </location>
</feature>
<dbReference type="SUPFAM" id="SSF51735">
    <property type="entry name" value="NAD(P)-binding Rossmann-fold domains"/>
    <property type="match status" value="1"/>
</dbReference>
<feature type="domain" description="Enoyl reductase (ER)" evidence="3">
    <location>
        <begin position="35"/>
        <end position="362"/>
    </location>
</feature>
<keyword evidence="1" id="KW-0560">Oxidoreductase</keyword>
<reference evidence="4 5" key="1">
    <citation type="submission" date="2020-06" db="EMBL/GenBank/DDBJ databases">
        <authorList>
            <person name="Li R."/>
            <person name="Bekaert M."/>
        </authorList>
    </citation>
    <scope>NUCLEOTIDE SEQUENCE [LARGE SCALE GENOMIC DNA]</scope>
    <source>
        <strain evidence="5">wild</strain>
    </source>
</reference>
<proteinExistence type="predicted"/>
<dbReference type="CDD" id="cd08275">
    <property type="entry name" value="MDR3"/>
    <property type="match status" value="1"/>
</dbReference>
<dbReference type="SMART" id="SM00829">
    <property type="entry name" value="PKS_ER"/>
    <property type="match status" value="1"/>
</dbReference>
<accession>A0A6J8BLJ3</accession>
<evidence type="ECO:0000313" key="5">
    <source>
        <dbReference type="Proteomes" id="UP000507470"/>
    </source>
</evidence>
<dbReference type="GO" id="GO:0016491">
    <property type="term" value="F:oxidoreductase activity"/>
    <property type="evidence" value="ECO:0007669"/>
    <property type="project" value="UniProtKB-KW"/>
</dbReference>
<dbReference type="EMBL" id="CACVKT020003653">
    <property type="protein sequence ID" value="CAC5384835.1"/>
    <property type="molecule type" value="Genomic_DNA"/>
</dbReference>
<organism evidence="4 5">
    <name type="scientific">Mytilus coruscus</name>
    <name type="common">Sea mussel</name>
    <dbReference type="NCBI Taxonomy" id="42192"/>
    <lineage>
        <taxon>Eukaryota</taxon>
        <taxon>Metazoa</taxon>
        <taxon>Spiralia</taxon>
        <taxon>Lophotrochozoa</taxon>
        <taxon>Mollusca</taxon>
        <taxon>Bivalvia</taxon>
        <taxon>Autobranchia</taxon>
        <taxon>Pteriomorphia</taxon>
        <taxon>Mytilida</taxon>
        <taxon>Mytiloidea</taxon>
        <taxon>Mytilidae</taxon>
        <taxon>Mytilinae</taxon>
        <taxon>Mytilus</taxon>
    </lineage>
</organism>
<dbReference type="AlphaFoldDB" id="A0A6J8BLJ3"/>
<gene>
    <name evidence="4" type="ORF">MCOR_20444</name>
</gene>
<dbReference type="InterPro" id="IPR036291">
    <property type="entry name" value="NAD(P)-bd_dom_sf"/>
</dbReference>
<evidence type="ECO:0000259" key="3">
    <source>
        <dbReference type="SMART" id="SM00829"/>
    </source>
</evidence>
<dbReference type="SUPFAM" id="SSF50129">
    <property type="entry name" value="GroES-like"/>
    <property type="match status" value="1"/>
</dbReference>
<feature type="region of interest" description="Disordered" evidence="2">
    <location>
        <begin position="363"/>
        <end position="401"/>
    </location>
</feature>
<name>A0A6J8BLJ3_MYTCO</name>
<evidence type="ECO:0000256" key="2">
    <source>
        <dbReference type="SAM" id="MobiDB-lite"/>
    </source>
</evidence>
<dbReference type="InterPro" id="IPR020843">
    <property type="entry name" value="ER"/>
</dbReference>
<keyword evidence="5" id="KW-1185">Reference proteome</keyword>